<keyword evidence="2 8" id="KW-0255">Endonuclease</keyword>
<dbReference type="GO" id="GO:0006298">
    <property type="term" value="P:mismatch repair"/>
    <property type="evidence" value="ECO:0007669"/>
    <property type="project" value="InterPro"/>
</dbReference>
<organism evidence="8 9">
    <name type="scientific">Bifidobacterium hapali</name>
    <dbReference type="NCBI Taxonomy" id="1630172"/>
    <lineage>
        <taxon>Bacteria</taxon>
        <taxon>Bacillati</taxon>
        <taxon>Actinomycetota</taxon>
        <taxon>Actinomycetes</taxon>
        <taxon>Bifidobacteriales</taxon>
        <taxon>Bifidobacteriaceae</taxon>
        <taxon>Bifidobacterium</taxon>
    </lineage>
</organism>
<dbReference type="EMBL" id="MWWY01000043">
    <property type="protein sequence ID" value="OZG62920.1"/>
    <property type="molecule type" value="Genomic_DNA"/>
</dbReference>
<dbReference type="Gene3D" id="3.40.960.10">
    <property type="entry name" value="VSR Endonuclease"/>
    <property type="match status" value="1"/>
</dbReference>
<evidence type="ECO:0000256" key="7">
    <source>
        <dbReference type="SAM" id="MobiDB-lite"/>
    </source>
</evidence>
<evidence type="ECO:0000313" key="8">
    <source>
        <dbReference type="EMBL" id="OZG62920.1"/>
    </source>
</evidence>
<dbReference type="InterPro" id="IPR011335">
    <property type="entry name" value="Restrct_endonuc-II-like"/>
</dbReference>
<gene>
    <name evidence="8" type="ORF">BHAP_2023</name>
</gene>
<comment type="caution">
    <text evidence="8">The sequence shown here is derived from an EMBL/GenBank/DDBJ whole genome shotgun (WGS) entry which is preliminary data.</text>
</comment>
<reference evidence="8 9" key="1">
    <citation type="journal article" date="2017" name="BMC Genomics">
        <title>Comparative genomic and phylogenomic analyses of the Bifidobacteriaceae family.</title>
        <authorList>
            <person name="Lugli G.A."/>
            <person name="Milani C."/>
            <person name="Turroni F."/>
            <person name="Duranti S."/>
            <person name="Mancabelli L."/>
            <person name="Mangifesta M."/>
            <person name="Ferrario C."/>
            <person name="Modesto M."/>
            <person name="Mattarelli P."/>
            <person name="Jiri K."/>
            <person name="van Sinderen D."/>
            <person name="Ventura M."/>
        </authorList>
    </citation>
    <scope>NUCLEOTIDE SEQUENCE [LARGE SCALE GENOMIC DNA]</scope>
    <source>
        <strain evidence="8 9">DSM 100202</strain>
    </source>
</reference>
<evidence type="ECO:0000256" key="1">
    <source>
        <dbReference type="ARBA" id="ARBA00022722"/>
    </source>
</evidence>
<proteinExistence type="inferred from homology"/>
<dbReference type="GO" id="GO:0004519">
    <property type="term" value="F:endonuclease activity"/>
    <property type="evidence" value="ECO:0007669"/>
    <property type="project" value="UniProtKB-KW"/>
</dbReference>
<protein>
    <submittedName>
        <fullName evidence="8">DNA mismatch endonuclease Vsr</fullName>
    </submittedName>
</protein>
<evidence type="ECO:0000256" key="2">
    <source>
        <dbReference type="ARBA" id="ARBA00022759"/>
    </source>
</evidence>
<accession>A0A261FUR7</accession>
<comment type="similarity">
    <text evidence="6">Belongs to the Vsr family.</text>
</comment>
<dbReference type="SUPFAM" id="SSF52980">
    <property type="entry name" value="Restriction endonuclease-like"/>
    <property type="match status" value="1"/>
</dbReference>
<evidence type="ECO:0000256" key="4">
    <source>
        <dbReference type="ARBA" id="ARBA00022801"/>
    </source>
</evidence>
<keyword evidence="9" id="KW-1185">Reference proteome</keyword>
<evidence type="ECO:0000256" key="6">
    <source>
        <dbReference type="ARBA" id="ARBA00029466"/>
    </source>
</evidence>
<keyword evidence="4" id="KW-0378">Hydrolase</keyword>
<sequence length="318" mass="37676">MGIRTPKQKSRRIQLYQQIHALEDPHEKKTRSCGKVRFRTELDAKIALSGARRQRRGSTQAKDARRYYLCPQCHGYHLTSKPYYGRRREDKPNRSKNTVVVQTSSERKGISVFIEHIGDMWIYTIPEFDAYGTTSSQEEAKKAVRTIMKFVDPSITASFRYYADDQGIEMFYALQVAGAQNLVTPEKTSYMEPLLSQLRSCLFRHGYRFRKYDSRYPGPPDIVLPKYRIMVFVDPCLWHDRSECKRKALPPETLRLWREAHIDQRETAMEERYHLIDEGWIVLSYWECYFYDNRKREKRLKLFLSDIRHASMNTSDSV</sequence>
<dbReference type="GO" id="GO:0016787">
    <property type="term" value="F:hydrolase activity"/>
    <property type="evidence" value="ECO:0007669"/>
    <property type="project" value="UniProtKB-KW"/>
</dbReference>
<keyword evidence="5" id="KW-0234">DNA repair</keyword>
<dbReference type="InterPro" id="IPR004603">
    <property type="entry name" value="DNA_mismatch_endonuc_vsr"/>
</dbReference>
<name>A0A261FUR7_9BIFI</name>
<evidence type="ECO:0000256" key="3">
    <source>
        <dbReference type="ARBA" id="ARBA00022763"/>
    </source>
</evidence>
<dbReference type="AlphaFoldDB" id="A0A261FUR7"/>
<feature type="region of interest" description="Disordered" evidence="7">
    <location>
        <begin position="82"/>
        <end position="101"/>
    </location>
</feature>
<evidence type="ECO:0000256" key="5">
    <source>
        <dbReference type="ARBA" id="ARBA00023204"/>
    </source>
</evidence>
<dbReference type="RefSeq" id="WP_420807738.1">
    <property type="nucleotide sequence ID" value="NZ_MWWY01000043.1"/>
</dbReference>
<dbReference type="Pfam" id="PF03852">
    <property type="entry name" value="Vsr"/>
    <property type="match status" value="1"/>
</dbReference>
<keyword evidence="3" id="KW-0227">DNA damage</keyword>
<evidence type="ECO:0000313" key="9">
    <source>
        <dbReference type="Proteomes" id="UP000216074"/>
    </source>
</evidence>
<dbReference type="Proteomes" id="UP000216074">
    <property type="component" value="Unassembled WGS sequence"/>
</dbReference>
<keyword evidence="1" id="KW-0540">Nuclease</keyword>